<keyword evidence="2" id="KW-1185">Reference proteome</keyword>
<dbReference type="AlphaFoldDB" id="A0A8H2LDS8"/>
<dbReference type="SUPFAM" id="SSF88659">
    <property type="entry name" value="Sigma3 and sigma4 domains of RNA polymerase sigma factors"/>
    <property type="match status" value="1"/>
</dbReference>
<evidence type="ECO:0000313" key="1">
    <source>
        <dbReference type="EMBL" id="TYB72566.1"/>
    </source>
</evidence>
<dbReference type="Proteomes" id="UP000323324">
    <property type="component" value="Unassembled WGS sequence"/>
</dbReference>
<proteinExistence type="predicted"/>
<name>A0A8H2LDS8_9FLAO</name>
<comment type="caution">
    <text evidence="1">The sequence shown here is derived from an EMBL/GenBank/DDBJ whole genome shotgun (WGS) entry which is preliminary data.</text>
</comment>
<gene>
    <name evidence="1" type="ORF">ES676_11405</name>
</gene>
<accession>A0A8H2LDS8</accession>
<reference evidence="1 2" key="1">
    <citation type="submission" date="2019-08" db="EMBL/GenBank/DDBJ databases">
        <title>Genomes of Antarctic Bizionia species.</title>
        <authorList>
            <person name="Bowman J.P."/>
        </authorList>
    </citation>
    <scope>NUCLEOTIDE SEQUENCE [LARGE SCALE GENOMIC DNA]</scope>
    <source>
        <strain evidence="1 2">HFD</strain>
    </source>
</reference>
<organism evidence="1 2">
    <name type="scientific">Bizionia saleffrena</name>
    <dbReference type="NCBI Taxonomy" id="291189"/>
    <lineage>
        <taxon>Bacteria</taxon>
        <taxon>Pseudomonadati</taxon>
        <taxon>Bacteroidota</taxon>
        <taxon>Flavobacteriia</taxon>
        <taxon>Flavobacteriales</taxon>
        <taxon>Flavobacteriaceae</taxon>
        <taxon>Bizionia</taxon>
    </lineage>
</organism>
<protein>
    <submittedName>
        <fullName evidence="1">Sigma-70 family RNA polymerase sigma factor</fullName>
    </submittedName>
</protein>
<dbReference type="EMBL" id="VSKM01000011">
    <property type="protein sequence ID" value="TYB72566.1"/>
    <property type="molecule type" value="Genomic_DNA"/>
</dbReference>
<dbReference type="RefSeq" id="WP_148370459.1">
    <property type="nucleotide sequence ID" value="NZ_VSKM01000011.1"/>
</dbReference>
<sequence>MKRNISYYHENHLRIIAKTTFPKLIKSKKEGDKIHFNQHLLKIMPELKIYIKGRLDAAINKGGFPKGMYKADDFIDQLFIEIYDHIETITDDKDFYLWLFKKTNALLEDVIIEEEFDDFFFKNIDDYSKPEWDAMEENFSTDGGGDLVMIEELNDSSYNKNDYTLNHVFIEDNLKALTNTIDKDLNEEALSRHIQLVLHNLSLPMQTVFELSTKQHLSLQDIAEIRNVTVEEVDKILSNVRKALELSLLNRYPSR</sequence>
<evidence type="ECO:0000313" key="2">
    <source>
        <dbReference type="Proteomes" id="UP000323324"/>
    </source>
</evidence>
<dbReference type="InterPro" id="IPR013324">
    <property type="entry name" value="RNA_pol_sigma_r3/r4-like"/>
</dbReference>